<evidence type="ECO:0000313" key="1">
    <source>
        <dbReference type="EMBL" id="TLU67170.1"/>
    </source>
</evidence>
<dbReference type="Proteomes" id="UP000307790">
    <property type="component" value="Unassembled WGS sequence"/>
</dbReference>
<accession>A0A5R9INS2</accession>
<comment type="caution">
    <text evidence="1">The sequence shown here is derived from an EMBL/GenBank/DDBJ whole genome shotgun (WGS) entry which is preliminary data.</text>
</comment>
<dbReference type="OrthoDB" id="6333637at2"/>
<dbReference type="RefSeq" id="WP_138318451.1">
    <property type="nucleotide sequence ID" value="NZ_VCBC01000003.1"/>
</dbReference>
<dbReference type="EMBL" id="VCBC01000003">
    <property type="protein sequence ID" value="TLU67170.1"/>
    <property type="molecule type" value="Genomic_DNA"/>
</dbReference>
<keyword evidence="2" id="KW-1185">Reference proteome</keyword>
<evidence type="ECO:0000313" key="2">
    <source>
        <dbReference type="Proteomes" id="UP000307790"/>
    </source>
</evidence>
<name>A0A5R9INS2_9GAMM</name>
<protein>
    <submittedName>
        <fullName evidence="1">Uncharacterized protein</fullName>
    </submittedName>
</protein>
<sequence length="108" mass="12762">MRQFLLSISVTLFLVACSSSDGDNCDDIRISSEQQNECLSLKKQIDNARGQPILRTELERRYEQDCLNLRYYRDDQVVERCQNQQEVEEVRKEAEQETVEQNKQLSSW</sequence>
<reference evidence="1 2" key="1">
    <citation type="submission" date="2019-05" db="EMBL/GenBank/DDBJ databases">
        <title>Genome sequences of Thalassotalea litorea 1K03283.</title>
        <authorList>
            <person name="Zhang D."/>
        </authorList>
    </citation>
    <scope>NUCLEOTIDE SEQUENCE [LARGE SCALE GENOMIC DNA]</scope>
    <source>
        <strain evidence="1 2">MCCC 1K03283</strain>
    </source>
</reference>
<dbReference type="PROSITE" id="PS51257">
    <property type="entry name" value="PROKAR_LIPOPROTEIN"/>
    <property type="match status" value="1"/>
</dbReference>
<gene>
    <name evidence="1" type="ORF">FE810_02480</name>
</gene>
<proteinExistence type="predicted"/>
<dbReference type="AlphaFoldDB" id="A0A5R9INS2"/>
<organism evidence="1 2">
    <name type="scientific">Thalassotalea litorea</name>
    <dbReference type="NCBI Taxonomy" id="2020715"/>
    <lineage>
        <taxon>Bacteria</taxon>
        <taxon>Pseudomonadati</taxon>
        <taxon>Pseudomonadota</taxon>
        <taxon>Gammaproteobacteria</taxon>
        <taxon>Alteromonadales</taxon>
        <taxon>Colwelliaceae</taxon>
        <taxon>Thalassotalea</taxon>
    </lineage>
</organism>